<evidence type="ECO:0000256" key="6">
    <source>
        <dbReference type="ARBA" id="ARBA00023136"/>
    </source>
</evidence>
<keyword evidence="5 8" id="KW-1133">Transmembrane helix</keyword>
<organism evidence="9 10">
    <name type="scientific">Amedibacterium intestinale</name>
    <dbReference type="NCBI Taxonomy" id="2583452"/>
    <lineage>
        <taxon>Bacteria</taxon>
        <taxon>Bacillati</taxon>
        <taxon>Bacillota</taxon>
        <taxon>Erysipelotrichia</taxon>
        <taxon>Erysipelotrichales</taxon>
        <taxon>Erysipelotrichaceae</taxon>
        <taxon>Amedibacterium</taxon>
    </lineage>
</organism>
<keyword evidence="6 8" id="KW-0472">Membrane</keyword>
<dbReference type="PANTHER" id="PTHR20855:SF3">
    <property type="entry name" value="LD03007P"/>
    <property type="match status" value="1"/>
</dbReference>
<evidence type="ECO:0000256" key="5">
    <source>
        <dbReference type="ARBA" id="ARBA00022989"/>
    </source>
</evidence>
<evidence type="ECO:0000256" key="1">
    <source>
        <dbReference type="ARBA" id="ARBA00004651"/>
    </source>
</evidence>
<dbReference type="RefSeq" id="WP_115714695.1">
    <property type="nucleotide sequence ID" value="NZ_AP019695.1"/>
</dbReference>
<feature type="transmembrane region" description="Helical" evidence="8">
    <location>
        <begin position="141"/>
        <end position="161"/>
    </location>
</feature>
<keyword evidence="3" id="KW-1003">Cell membrane</keyword>
<evidence type="ECO:0000256" key="4">
    <source>
        <dbReference type="ARBA" id="ARBA00022692"/>
    </source>
</evidence>
<evidence type="ECO:0000256" key="3">
    <source>
        <dbReference type="ARBA" id="ARBA00022475"/>
    </source>
</evidence>
<comment type="similarity">
    <text evidence="2">Belongs to the UPF0073 (Hly-III) family.</text>
</comment>
<feature type="binding site" evidence="7">
    <location>
        <position position="195"/>
    </location>
    <ligand>
        <name>Zn(2+)</name>
        <dbReference type="ChEBI" id="CHEBI:29105"/>
    </ligand>
</feature>
<dbReference type="InterPro" id="IPR004254">
    <property type="entry name" value="AdipoR/HlyIII-related"/>
</dbReference>
<keyword evidence="4 8" id="KW-0812">Transmembrane</keyword>
<reference evidence="10" key="1">
    <citation type="submission" date="2019-05" db="EMBL/GenBank/DDBJ databases">
        <title>Complete genome sequencing of Absiella argi strain JCM 30884.</title>
        <authorList>
            <person name="Sakamoto M."/>
            <person name="Murakami T."/>
            <person name="Mori H."/>
        </authorList>
    </citation>
    <scope>NUCLEOTIDE SEQUENCE [LARGE SCALE GENOMIC DNA]</scope>
    <source>
        <strain evidence="10">JCM 30884</strain>
    </source>
</reference>
<evidence type="ECO:0000313" key="9">
    <source>
        <dbReference type="EMBL" id="BBK21482.1"/>
    </source>
</evidence>
<dbReference type="KEGG" id="aarg:Aargi30884_03850"/>
<dbReference type="NCBIfam" id="TIGR01065">
    <property type="entry name" value="hlyIII"/>
    <property type="match status" value="1"/>
</dbReference>
<dbReference type="GO" id="GO:0140911">
    <property type="term" value="F:pore-forming activity"/>
    <property type="evidence" value="ECO:0007669"/>
    <property type="project" value="InterPro"/>
</dbReference>
<feature type="transmembrane region" description="Helical" evidence="8">
    <location>
        <begin position="198"/>
        <end position="216"/>
    </location>
</feature>
<feature type="transmembrane region" description="Helical" evidence="8">
    <location>
        <begin position="167"/>
        <end position="186"/>
    </location>
</feature>
<keyword evidence="7" id="KW-0479">Metal-binding</keyword>
<feature type="transmembrane region" description="Helical" evidence="8">
    <location>
        <begin position="21"/>
        <end position="42"/>
    </location>
</feature>
<sequence>MEQQTMRDMYKLGLGEEIANCVTHGVMAFLCLCSLPVAAVFSYETSGLVKSVAISIFILCLFLMFLVSTLYHCMPFGTNHKYVFRKLDHICIYFAIAGSYTPVALCLIKGWQGILVLIIEWGAVLGGILLKSIATRSFPKLSMTIYMIMGWTAIFFIPTLIRNSTPLFLGLVVGGGIMYTIGAFFYSHPDKRYFHSIWHIFINLASILHFIAFVFVM</sequence>
<evidence type="ECO:0000256" key="2">
    <source>
        <dbReference type="ARBA" id="ARBA00008488"/>
    </source>
</evidence>
<proteinExistence type="inferred from homology"/>
<feature type="transmembrane region" description="Helical" evidence="8">
    <location>
        <begin position="90"/>
        <end position="108"/>
    </location>
</feature>
<evidence type="ECO:0000313" key="10">
    <source>
        <dbReference type="Proteomes" id="UP000464754"/>
    </source>
</evidence>
<dbReference type="Pfam" id="PF03006">
    <property type="entry name" value="HlyIII"/>
    <property type="match status" value="1"/>
</dbReference>
<dbReference type="AlphaFoldDB" id="A0A6N4THB0"/>
<dbReference type="InterPro" id="IPR005744">
    <property type="entry name" value="Hy-lIII"/>
</dbReference>
<dbReference type="GO" id="GO:0046872">
    <property type="term" value="F:metal ion binding"/>
    <property type="evidence" value="ECO:0007669"/>
    <property type="project" value="UniProtKB-KW"/>
</dbReference>
<evidence type="ECO:0000256" key="8">
    <source>
        <dbReference type="SAM" id="Phobius"/>
    </source>
</evidence>
<dbReference type="EMBL" id="AP019695">
    <property type="protein sequence ID" value="BBK21482.1"/>
    <property type="molecule type" value="Genomic_DNA"/>
</dbReference>
<evidence type="ECO:0000256" key="7">
    <source>
        <dbReference type="PIRSR" id="PIRSR604254-1"/>
    </source>
</evidence>
<dbReference type="Proteomes" id="UP000464754">
    <property type="component" value="Chromosome"/>
</dbReference>
<comment type="subcellular location">
    <subcellularLocation>
        <location evidence="1">Cell membrane</location>
        <topology evidence="1">Multi-pass membrane protein</topology>
    </subcellularLocation>
</comment>
<gene>
    <name evidence="9" type="ORF">Aargi30884_03850</name>
</gene>
<feature type="transmembrane region" description="Helical" evidence="8">
    <location>
        <begin position="114"/>
        <end position="134"/>
    </location>
</feature>
<accession>A0A6N4THB0</accession>
<feature type="transmembrane region" description="Helical" evidence="8">
    <location>
        <begin position="48"/>
        <end position="70"/>
    </location>
</feature>
<dbReference type="GO" id="GO:0005886">
    <property type="term" value="C:plasma membrane"/>
    <property type="evidence" value="ECO:0007669"/>
    <property type="project" value="UniProtKB-SubCell"/>
</dbReference>
<feature type="binding site" evidence="7">
    <location>
        <position position="72"/>
    </location>
    <ligand>
        <name>Zn(2+)</name>
        <dbReference type="ChEBI" id="CHEBI:29105"/>
    </ligand>
</feature>
<dbReference type="PANTHER" id="PTHR20855">
    <property type="entry name" value="ADIPOR/PROGESTIN RECEPTOR-RELATED"/>
    <property type="match status" value="1"/>
</dbReference>
<name>A0A6N4THB0_9FIRM</name>
<protein>
    <submittedName>
        <fullName evidence="9">Hemolysin III</fullName>
    </submittedName>
</protein>
<keyword evidence="7" id="KW-0862">Zinc</keyword>
<feature type="binding site" evidence="7">
    <location>
        <position position="199"/>
    </location>
    <ligand>
        <name>Zn(2+)</name>
        <dbReference type="ChEBI" id="CHEBI:29105"/>
    </ligand>
</feature>
<keyword evidence="10" id="KW-1185">Reference proteome</keyword>